<keyword evidence="3" id="KW-0238">DNA-binding</keyword>
<dbReference type="SUPFAM" id="SSF47413">
    <property type="entry name" value="lambda repressor-like DNA-binding domains"/>
    <property type="match status" value="1"/>
</dbReference>
<dbReference type="PROSITE" id="PS50943">
    <property type="entry name" value="HTH_CROC1"/>
    <property type="match status" value="1"/>
</dbReference>
<dbReference type="Pfam" id="PF01381">
    <property type="entry name" value="HTH_3"/>
    <property type="match status" value="1"/>
</dbReference>
<evidence type="ECO:0000259" key="2">
    <source>
        <dbReference type="PROSITE" id="PS50943"/>
    </source>
</evidence>
<protein>
    <submittedName>
        <fullName evidence="3">DNA-binding transcriptional regulator, XRE family</fullName>
    </submittedName>
</protein>
<organism evidence="3 4">
    <name type="scientific">Filimonas lacunae</name>
    <dbReference type="NCBI Taxonomy" id="477680"/>
    <lineage>
        <taxon>Bacteria</taxon>
        <taxon>Pseudomonadati</taxon>
        <taxon>Bacteroidota</taxon>
        <taxon>Chitinophagia</taxon>
        <taxon>Chitinophagales</taxon>
        <taxon>Chitinophagaceae</taxon>
        <taxon>Filimonas</taxon>
    </lineage>
</organism>
<accession>A0A1N7QWL9</accession>
<dbReference type="STRING" id="477680.SAMN05421788_107187"/>
<evidence type="ECO:0000313" key="4">
    <source>
        <dbReference type="Proteomes" id="UP000186917"/>
    </source>
</evidence>
<evidence type="ECO:0000313" key="3">
    <source>
        <dbReference type="EMBL" id="SIT27255.1"/>
    </source>
</evidence>
<feature type="domain" description="HTH cro/C1-type" evidence="2">
    <location>
        <begin position="60"/>
        <end position="114"/>
    </location>
</feature>
<dbReference type="GO" id="GO:0003677">
    <property type="term" value="F:DNA binding"/>
    <property type="evidence" value="ECO:0007669"/>
    <property type="project" value="UniProtKB-KW"/>
</dbReference>
<keyword evidence="1" id="KW-1133">Transmembrane helix</keyword>
<gene>
    <name evidence="3" type="ORF">SAMN05421788_107187</name>
</gene>
<dbReference type="Gene3D" id="1.10.260.40">
    <property type="entry name" value="lambda repressor-like DNA-binding domains"/>
    <property type="match status" value="1"/>
</dbReference>
<keyword evidence="1" id="KW-0812">Transmembrane</keyword>
<evidence type="ECO:0000256" key="1">
    <source>
        <dbReference type="SAM" id="Phobius"/>
    </source>
</evidence>
<dbReference type="Proteomes" id="UP000186917">
    <property type="component" value="Unassembled WGS sequence"/>
</dbReference>
<feature type="transmembrane region" description="Helical" evidence="1">
    <location>
        <begin position="20"/>
        <end position="37"/>
    </location>
</feature>
<keyword evidence="4" id="KW-1185">Reference proteome</keyword>
<dbReference type="EMBL" id="FTOR01000007">
    <property type="protein sequence ID" value="SIT27255.1"/>
    <property type="molecule type" value="Genomic_DNA"/>
</dbReference>
<keyword evidence="1" id="KW-0472">Membrane</keyword>
<dbReference type="CDD" id="cd00093">
    <property type="entry name" value="HTH_XRE"/>
    <property type="match status" value="1"/>
</dbReference>
<dbReference type="SMART" id="SM00530">
    <property type="entry name" value="HTH_XRE"/>
    <property type="match status" value="1"/>
</dbReference>
<reference evidence="4" key="1">
    <citation type="submission" date="2017-01" db="EMBL/GenBank/DDBJ databases">
        <authorList>
            <person name="Varghese N."/>
            <person name="Submissions S."/>
        </authorList>
    </citation>
    <scope>NUCLEOTIDE SEQUENCE [LARGE SCALE GENOMIC DNA]</scope>
    <source>
        <strain evidence="4">DSM 21054</strain>
    </source>
</reference>
<sequence>MLFYNSKNNSTICIYVNYEQILYTYVYINVTIGAFVIKNQFLRPFYLSLMAKDVVKYNRIKATLALKDRTSKELAEHLKINAQTVSSWCTNSRQPRLDELYAIADFLDVEPIILLEPRTKS</sequence>
<dbReference type="AlphaFoldDB" id="A0A1N7QWL9"/>
<dbReference type="InterPro" id="IPR010982">
    <property type="entry name" value="Lambda_DNA-bd_dom_sf"/>
</dbReference>
<proteinExistence type="predicted"/>
<name>A0A1N7QWL9_9BACT</name>
<dbReference type="InterPro" id="IPR001387">
    <property type="entry name" value="Cro/C1-type_HTH"/>
</dbReference>